<proteinExistence type="predicted"/>
<evidence type="ECO:0000313" key="1">
    <source>
        <dbReference type="EMBL" id="KAK9137655.1"/>
    </source>
</evidence>
<gene>
    <name evidence="1" type="ORF">Sjap_008249</name>
</gene>
<sequence>MQLMTCLRSCREFVEKDDHSRGVMCVRWNQLCAFNVCFGFQNINCYFITSLLH</sequence>
<dbReference type="Proteomes" id="UP001417504">
    <property type="component" value="Unassembled WGS sequence"/>
</dbReference>
<protein>
    <submittedName>
        <fullName evidence="1">Uncharacterized protein</fullName>
    </submittedName>
</protein>
<organism evidence="1 2">
    <name type="scientific">Stephania japonica</name>
    <dbReference type="NCBI Taxonomy" id="461633"/>
    <lineage>
        <taxon>Eukaryota</taxon>
        <taxon>Viridiplantae</taxon>
        <taxon>Streptophyta</taxon>
        <taxon>Embryophyta</taxon>
        <taxon>Tracheophyta</taxon>
        <taxon>Spermatophyta</taxon>
        <taxon>Magnoliopsida</taxon>
        <taxon>Ranunculales</taxon>
        <taxon>Menispermaceae</taxon>
        <taxon>Menispermoideae</taxon>
        <taxon>Cissampelideae</taxon>
        <taxon>Stephania</taxon>
    </lineage>
</organism>
<dbReference type="EMBL" id="JBBNAE010000003">
    <property type="protein sequence ID" value="KAK9137655.1"/>
    <property type="molecule type" value="Genomic_DNA"/>
</dbReference>
<name>A0AAP0JRE1_9MAGN</name>
<keyword evidence="2" id="KW-1185">Reference proteome</keyword>
<dbReference type="AlphaFoldDB" id="A0AAP0JRE1"/>
<accession>A0AAP0JRE1</accession>
<reference evidence="1 2" key="1">
    <citation type="submission" date="2024-01" db="EMBL/GenBank/DDBJ databases">
        <title>Genome assemblies of Stephania.</title>
        <authorList>
            <person name="Yang L."/>
        </authorList>
    </citation>
    <scope>NUCLEOTIDE SEQUENCE [LARGE SCALE GENOMIC DNA]</scope>
    <source>
        <strain evidence="1">QJT</strain>
        <tissue evidence="1">Leaf</tissue>
    </source>
</reference>
<comment type="caution">
    <text evidence="1">The sequence shown here is derived from an EMBL/GenBank/DDBJ whole genome shotgun (WGS) entry which is preliminary data.</text>
</comment>
<evidence type="ECO:0000313" key="2">
    <source>
        <dbReference type="Proteomes" id="UP001417504"/>
    </source>
</evidence>